<name>X6NXA6_RETFI</name>
<keyword evidence="3" id="KW-1185">Reference proteome</keyword>
<proteinExistence type="predicted"/>
<evidence type="ECO:0000256" key="1">
    <source>
        <dbReference type="SAM" id="Coils"/>
    </source>
</evidence>
<dbReference type="Gene3D" id="3.30.40.10">
    <property type="entry name" value="Zinc/RING finger domain, C3HC4 (zinc finger)"/>
    <property type="match status" value="1"/>
</dbReference>
<organism evidence="2 3">
    <name type="scientific">Reticulomyxa filosa</name>
    <dbReference type="NCBI Taxonomy" id="46433"/>
    <lineage>
        <taxon>Eukaryota</taxon>
        <taxon>Sar</taxon>
        <taxon>Rhizaria</taxon>
        <taxon>Retaria</taxon>
        <taxon>Foraminifera</taxon>
        <taxon>Monothalamids</taxon>
        <taxon>Reticulomyxidae</taxon>
        <taxon>Reticulomyxa</taxon>
    </lineage>
</organism>
<gene>
    <name evidence="2" type="ORF">RFI_07228</name>
</gene>
<dbReference type="InterPro" id="IPR013083">
    <property type="entry name" value="Znf_RING/FYVE/PHD"/>
</dbReference>
<evidence type="ECO:0000313" key="3">
    <source>
        <dbReference type="Proteomes" id="UP000023152"/>
    </source>
</evidence>
<protein>
    <recommendedName>
        <fullName evidence="4">TRAF-type domain-containing protein</fullName>
    </recommendedName>
</protein>
<sequence length="292" mass="34621">MKQANEEVAKDEVKNEVTSLSLEQSCFNKDWILRLYQEEYIKHFICLICKQIANNPMEIECPQHASMDESLISGEHCLKLFLKDNNNSCPIQPHDNCQYSRNNVVRRQIGDLTVICIRQFEQELKTAHETEGEGETPGLIKCDFKGKLKDLNTHLTNECRLNLVNCWFESFGCNHTCFKHNLNNHLIENMKLHFDLVTRLLQSMKQEIQLKDKYIIEKDNQIKQMERNFQQELLKYRVDIETIKKDFNEKEKHILSNHDKLVKLLEEKNAKLTQNYEQLLQKSNQHKEEEKN</sequence>
<dbReference type="Proteomes" id="UP000023152">
    <property type="component" value="Unassembled WGS sequence"/>
</dbReference>
<accession>X6NXA6</accession>
<dbReference type="AlphaFoldDB" id="X6NXA6"/>
<dbReference type="OrthoDB" id="5945397at2759"/>
<evidence type="ECO:0000313" key="2">
    <source>
        <dbReference type="EMBL" id="ETO29892.1"/>
    </source>
</evidence>
<keyword evidence="1" id="KW-0175">Coiled coil</keyword>
<reference evidence="2 3" key="1">
    <citation type="journal article" date="2013" name="Curr. Biol.">
        <title>The Genome of the Foraminiferan Reticulomyxa filosa.</title>
        <authorList>
            <person name="Glockner G."/>
            <person name="Hulsmann N."/>
            <person name="Schleicher M."/>
            <person name="Noegel A.A."/>
            <person name="Eichinger L."/>
            <person name="Gallinger C."/>
            <person name="Pawlowski J."/>
            <person name="Sierra R."/>
            <person name="Euteneuer U."/>
            <person name="Pillet L."/>
            <person name="Moustafa A."/>
            <person name="Platzer M."/>
            <person name="Groth M."/>
            <person name="Szafranski K."/>
            <person name="Schliwa M."/>
        </authorList>
    </citation>
    <scope>NUCLEOTIDE SEQUENCE [LARGE SCALE GENOMIC DNA]</scope>
</reference>
<dbReference type="SUPFAM" id="SSF49599">
    <property type="entry name" value="TRAF domain-like"/>
    <property type="match status" value="1"/>
</dbReference>
<feature type="coiled-coil region" evidence="1">
    <location>
        <begin position="255"/>
        <end position="289"/>
    </location>
</feature>
<evidence type="ECO:0008006" key="4">
    <source>
        <dbReference type="Google" id="ProtNLM"/>
    </source>
</evidence>
<dbReference type="EMBL" id="ASPP01005780">
    <property type="protein sequence ID" value="ETO29892.1"/>
    <property type="molecule type" value="Genomic_DNA"/>
</dbReference>
<comment type="caution">
    <text evidence="2">The sequence shown here is derived from an EMBL/GenBank/DDBJ whole genome shotgun (WGS) entry which is preliminary data.</text>
</comment>